<sequence>MHSVISCLETTSVRSCGQLAMLSEDAEVDDVTSKPGYVTDQRFGGTATISCSGFQCRVLSL</sequence>
<dbReference type="Proteomes" id="UP000886595">
    <property type="component" value="Unassembled WGS sequence"/>
</dbReference>
<keyword evidence="2" id="KW-1185">Reference proteome</keyword>
<accession>A0A8X7TVQ3</accession>
<gene>
    <name evidence="1" type="ORF">Bca52824_083942</name>
</gene>
<name>A0A8X7TVQ3_BRACI</name>
<dbReference type="AlphaFoldDB" id="A0A8X7TVQ3"/>
<evidence type="ECO:0000313" key="2">
    <source>
        <dbReference type="Proteomes" id="UP000886595"/>
    </source>
</evidence>
<dbReference type="EMBL" id="JAAMPC010000016">
    <property type="protein sequence ID" value="KAG2253806.1"/>
    <property type="molecule type" value="Genomic_DNA"/>
</dbReference>
<evidence type="ECO:0000313" key="1">
    <source>
        <dbReference type="EMBL" id="KAG2253806.1"/>
    </source>
</evidence>
<reference evidence="1 2" key="1">
    <citation type="submission" date="2020-02" db="EMBL/GenBank/DDBJ databases">
        <authorList>
            <person name="Ma Q."/>
            <person name="Huang Y."/>
            <person name="Song X."/>
            <person name="Pei D."/>
        </authorList>
    </citation>
    <scope>NUCLEOTIDE SEQUENCE [LARGE SCALE GENOMIC DNA]</scope>
    <source>
        <strain evidence="1">Sxm20200214</strain>
        <tissue evidence="1">Leaf</tissue>
    </source>
</reference>
<organism evidence="1 2">
    <name type="scientific">Brassica carinata</name>
    <name type="common">Ethiopian mustard</name>
    <name type="synonym">Abyssinian cabbage</name>
    <dbReference type="NCBI Taxonomy" id="52824"/>
    <lineage>
        <taxon>Eukaryota</taxon>
        <taxon>Viridiplantae</taxon>
        <taxon>Streptophyta</taxon>
        <taxon>Embryophyta</taxon>
        <taxon>Tracheophyta</taxon>
        <taxon>Spermatophyta</taxon>
        <taxon>Magnoliopsida</taxon>
        <taxon>eudicotyledons</taxon>
        <taxon>Gunneridae</taxon>
        <taxon>Pentapetalae</taxon>
        <taxon>rosids</taxon>
        <taxon>malvids</taxon>
        <taxon>Brassicales</taxon>
        <taxon>Brassicaceae</taxon>
        <taxon>Brassiceae</taxon>
        <taxon>Brassica</taxon>
    </lineage>
</organism>
<proteinExistence type="predicted"/>
<comment type="caution">
    <text evidence="1">The sequence shown here is derived from an EMBL/GenBank/DDBJ whole genome shotgun (WGS) entry which is preliminary data.</text>
</comment>
<protein>
    <submittedName>
        <fullName evidence="1">Uncharacterized protein</fullName>
    </submittedName>
</protein>